<dbReference type="EMBL" id="AP027925">
    <property type="protein sequence ID" value="BED92602.1"/>
    <property type="molecule type" value="Genomic_DNA"/>
</dbReference>
<sequence length="316" mass="36291">MILNAKPKISVIIPVYNVEKYLNKCLYSITNQTFNDIEIICVNDGSTDDCLKILEAYKKKDSRVQVINQKNRGVSSARNRGLKVATGDYISFVDSDDFLDLKTYEIAFEKLDGADILIFGFKGADKEDEGWSGIAGKTLDKIFENSSVNAYFELGGASINVWNKLYKRSAINDVVFPDKLICEDWCYNLMAFPRAKIVKSISNRFYNYRIDREGSILTACNNLSRLKSELKICKLVCDDWRKFNILKDNKIRIFNIFMNSILCKLENIKSIKSLGFESNIKNFIDLFSYIFGEDVYNEETINECSEELKSKIHNLI</sequence>
<dbReference type="Gene3D" id="3.90.550.10">
    <property type="entry name" value="Spore Coat Polysaccharide Biosynthesis Protein SpsA, Chain A"/>
    <property type="match status" value="1"/>
</dbReference>
<gene>
    <name evidence="2" type="ORF">RsTaC01_0412</name>
</gene>
<dbReference type="InterPro" id="IPR001173">
    <property type="entry name" value="Glyco_trans_2-like"/>
</dbReference>
<evidence type="ECO:0000259" key="1">
    <source>
        <dbReference type="Pfam" id="PF00535"/>
    </source>
</evidence>
<dbReference type="SUPFAM" id="SSF53448">
    <property type="entry name" value="Nucleotide-diphospho-sugar transferases"/>
    <property type="match status" value="1"/>
</dbReference>
<dbReference type="AlphaFoldDB" id="A0AA48I462"/>
<dbReference type="CDD" id="cd00761">
    <property type="entry name" value="Glyco_tranf_GTA_type"/>
    <property type="match status" value="1"/>
</dbReference>
<dbReference type="KEGG" id="ptrh:RsTaC01_0412"/>
<organism evidence="2">
    <name type="scientific">Candidatus Paraimprobicoccus trichonymphae</name>
    <dbReference type="NCBI Taxonomy" id="3033793"/>
    <lineage>
        <taxon>Bacteria</taxon>
        <taxon>Bacillati</taxon>
        <taxon>Bacillota</taxon>
        <taxon>Clostridia</taxon>
        <taxon>Candidatus Paraimprobicoccus</taxon>
    </lineage>
</organism>
<evidence type="ECO:0000313" key="2">
    <source>
        <dbReference type="EMBL" id="BED92602.1"/>
    </source>
</evidence>
<reference evidence="2" key="1">
    <citation type="journal article" date="2023" name="ISME J.">
        <title>Emergence of putative energy parasites within Clostridia revealed by genome analysis of a novel endosymbiotic clade.</title>
        <authorList>
            <person name="Takahashi K."/>
            <person name="Kuwahara H."/>
            <person name="Horikawa Y."/>
            <person name="Izawa K."/>
            <person name="Kato D."/>
            <person name="Inagaki T."/>
            <person name="Yuki M."/>
            <person name="Ohkuma M."/>
            <person name="Hongoh Y."/>
        </authorList>
    </citation>
    <scope>NUCLEOTIDE SEQUENCE</scope>
    <source>
        <strain evidence="2">RsTa-C01</strain>
    </source>
</reference>
<feature type="domain" description="Glycosyltransferase 2-like" evidence="1">
    <location>
        <begin position="10"/>
        <end position="131"/>
    </location>
</feature>
<name>A0AA48I462_9FIRM</name>
<dbReference type="PANTHER" id="PTHR22916:SF3">
    <property type="entry name" value="UDP-GLCNAC:BETAGAL BETA-1,3-N-ACETYLGLUCOSAMINYLTRANSFERASE-LIKE PROTEIN 1"/>
    <property type="match status" value="1"/>
</dbReference>
<proteinExistence type="predicted"/>
<dbReference type="Proteomes" id="UP001335720">
    <property type="component" value="Chromosome"/>
</dbReference>
<dbReference type="InterPro" id="IPR029044">
    <property type="entry name" value="Nucleotide-diphossugar_trans"/>
</dbReference>
<accession>A0AA48I462</accession>
<protein>
    <submittedName>
        <fullName evidence="2">Glycosyltransferase</fullName>
    </submittedName>
</protein>
<dbReference type="Pfam" id="PF00535">
    <property type="entry name" value="Glycos_transf_2"/>
    <property type="match status" value="1"/>
</dbReference>
<dbReference type="PANTHER" id="PTHR22916">
    <property type="entry name" value="GLYCOSYLTRANSFERASE"/>
    <property type="match status" value="1"/>
</dbReference>
<dbReference type="GO" id="GO:0016758">
    <property type="term" value="F:hexosyltransferase activity"/>
    <property type="evidence" value="ECO:0007669"/>
    <property type="project" value="UniProtKB-ARBA"/>
</dbReference>